<proteinExistence type="predicted"/>
<dbReference type="InParanoid" id="J4I7X7"/>
<gene>
    <name evidence="1" type="ORF">FIBRA_00428</name>
</gene>
<dbReference type="GeneID" id="24093342"/>
<evidence type="ECO:0000313" key="2">
    <source>
        <dbReference type="Proteomes" id="UP000006352"/>
    </source>
</evidence>
<dbReference type="Proteomes" id="UP000006352">
    <property type="component" value="Unassembled WGS sequence"/>
</dbReference>
<dbReference type="AlphaFoldDB" id="J4I7X7"/>
<dbReference type="HOGENOM" id="CLU_1686595_0_0_1"/>
<name>J4I7X7_9APHY</name>
<accession>J4I7X7</accession>
<sequence>MLPMISKSLSSMHIEMEDPISAKYFPTDLTPAVSLRVLSLTVGFATLVEATKILSRTSLLELIEVRITLALSPTEDELDRMDKDCYPPIDQALSSRQYPALQKIAFDLIYYVRRSEVMDVISEGSWRSQLSSRFPALHAREQLVSSVSVNVVDEWE</sequence>
<keyword evidence="2" id="KW-1185">Reference proteome</keyword>
<evidence type="ECO:0000313" key="1">
    <source>
        <dbReference type="EMBL" id="CCL98431.1"/>
    </source>
</evidence>
<dbReference type="OrthoDB" id="2817417at2759"/>
<reference evidence="1 2" key="1">
    <citation type="journal article" date="2012" name="Appl. Environ. Microbiol.">
        <title>Short-read sequencing for genomic analysis of the brown rot fungus Fibroporia radiculosa.</title>
        <authorList>
            <person name="Tang J.D."/>
            <person name="Perkins A.D."/>
            <person name="Sonstegard T.S."/>
            <person name="Schroeder S.G."/>
            <person name="Burgess S.C."/>
            <person name="Diehl S.V."/>
        </authorList>
    </citation>
    <scope>NUCLEOTIDE SEQUENCE [LARGE SCALE GENOMIC DNA]</scope>
    <source>
        <strain evidence="1 2">TFFH 294</strain>
    </source>
</reference>
<dbReference type="EMBL" id="HE796883">
    <property type="protein sequence ID" value="CCL98431.1"/>
    <property type="molecule type" value="Genomic_DNA"/>
</dbReference>
<protein>
    <submittedName>
        <fullName evidence="1">Uncharacterized protein</fullName>
    </submittedName>
</protein>
<dbReference type="RefSeq" id="XP_012177714.1">
    <property type="nucleotide sequence ID" value="XM_012322324.1"/>
</dbReference>
<organism evidence="1 2">
    <name type="scientific">Fibroporia radiculosa</name>
    <dbReference type="NCBI Taxonomy" id="599839"/>
    <lineage>
        <taxon>Eukaryota</taxon>
        <taxon>Fungi</taxon>
        <taxon>Dikarya</taxon>
        <taxon>Basidiomycota</taxon>
        <taxon>Agaricomycotina</taxon>
        <taxon>Agaricomycetes</taxon>
        <taxon>Polyporales</taxon>
        <taxon>Fibroporiaceae</taxon>
        <taxon>Fibroporia</taxon>
    </lineage>
</organism>